<reference evidence="2 3" key="1">
    <citation type="submission" date="2015-01" db="EMBL/GenBank/DDBJ databases">
        <title>Draft genome of the acidophilic iron oxidizer Ferrimicrobium acidiphilum strain T23.</title>
        <authorList>
            <person name="Poehlein A."/>
            <person name="Eisen S."/>
            <person name="Schloemann M."/>
            <person name="Johnson B.D."/>
            <person name="Daniel R."/>
            <person name="Muehling M."/>
        </authorList>
    </citation>
    <scope>NUCLEOTIDE SEQUENCE [LARGE SCALE GENOMIC DNA]</scope>
    <source>
        <strain evidence="2 3">T23</strain>
    </source>
</reference>
<proteinExistence type="predicted"/>
<dbReference type="Pfam" id="PF21906">
    <property type="entry name" value="WHD_NrtR"/>
    <property type="match status" value="1"/>
</dbReference>
<dbReference type="InterPro" id="IPR036388">
    <property type="entry name" value="WH-like_DNA-bd_sf"/>
</dbReference>
<dbReference type="SUPFAM" id="SSF46785">
    <property type="entry name" value="Winged helix' DNA-binding domain"/>
    <property type="match status" value="1"/>
</dbReference>
<evidence type="ECO:0000313" key="2">
    <source>
        <dbReference type="EMBL" id="KJE78002.1"/>
    </source>
</evidence>
<organism evidence="2 3">
    <name type="scientific">Ferrimicrobium acidiphilum DSM 19497</name>
    <dbReference type="NCBI Taxonomy" id="1121877"/>
    <lineage>
        <taxon>Bacteria</taxon>
        <taxon>Bacillati</taxon>
        <taxon>Actinomycetota</taxon>
        <taxon>Acidimicrobiia</taxon>
        <taxon>Acidimicrobiales</taxon>
        <taxon>Acidimicrobiaceae</taxon>
        <taxon>Ferrimicrobium</taxon>
    </lineage>
</organism>
<comment type="caution">
    <text evidence="2">The sequence shown here is derived from an EMBL/GenBank/DDBJ whole genome shotgun (WGS) entry which is preliminary data.</text>
</comment>
<dbReference type="InterPro" id="IPR054105">
    <property type="entry name" value="WHD_NrtR"/>
</dbReference>
<gene>
    <name evidence="2" type="ORF">FEAC_03750</name>
</gene>
<accession>A0A0D8FYW9</accession>
<name>A0A0D8FYW9_9ACTN</name>
<dbReference type="InterPro" id="IPR036390">
    <property type="entry name" value="WH_DNA-bd_sf"/>
</dbReference>
<dbReference type="STRING" id="1121877.FEAC_03750"/>
<dbReference type="Proteomes" id="UP000032336">
    <property type="component" value="Unassembled WGS sequence"/>
</dbReference>
<keyword evidence="3" id="KW-1185">Reference proteome</keyword>
<dbReference type="Gene3D" id="1.10.10.10">
    <property type="entry name" value="Winged helix-like DNA-binding domain superfamily/Winged helix DNA-binding domain"/>
    <property type="match status" value="1"/>
</dbReference>
<dbReference type="eggNOG" id="COG4111">
    <property type="taxonomic scope" value="Bacteria"/>
</dbReference>
<evidence type="ECO:0000259" key="1">
    <source>
        <dbReference type="Pfam" id="PF21906"/>
    </source>
</evidence>
<dbReference type="EMBL" id="JXUW01000002">
    <property type="protein sequence ID" value="KJE78002.1"/>
    <property type="molecule type" value="Genomic_DNA"/>
</dbReference>
<sequence length="229" mass="25589">MCHRHQGPSVSIAVVLFELGMQQPHVLLSYSSGGLTLLRVAIDRLDVALDEYAMRFLERTVGLSVSRLMQSITDQDLSQDPPLIDICYYGFSKSQFVNGDDLVWVPLYHLLPDQDHREPAATDSVKAAAHLPPVSDHDLDLLAAALNTLRRSLDRRPVIEEIEPVAFTLSYLQQRTEMLLGTSLHTQNFRRKILESGFLEPIDIAVAQSLGRPALLYQVRSSTRGATID</sequence>
<evidence type="ECO:0000313" key="3">
    <source>
        <dbReference type="Proteomes" id="UP000032336"/>
    </source>
</evidence>
<protein>
    <recommendedName>
        <fullName evidence="1">NrtR DNA-binding winged helix domain-containing protein</fullName>
    </recommendedName>
</protein>
<dbReference type="AlphaFoldDB" id="A0A0D8FYW9"/>
<feature type="domain" description="NrtR DNA-binding winged helix" evidence="1">
    <location>
        <begin position="164"/>
        <end position="218"/>
    </location>
</feature>